<evidence type="ECO:0000256" key="1">
    <source>
        <dbReference type="SAM" id="MobiDB-lite"/>
    </source>
</evidence>
<keyword evidence="2" id="KW-1133">Transmembrane helix</keyword>
<dbReference type="EMBL" id="RCNU01000007">
    <property type="protein sequence ID" value="RWQ94382.1"/>
    <property type="molecule type" value="Genomic_DNA"/>
</dbReference>
<dbReference type="VEuPathDB" id="FungiDB:C8Q69DRAFT_487145"/>
<dbReference type="Proteomes" id="UP000283841">
    <property type="component" value="Unassembled WGS sequence"/>
</dbReference>
<evidence type="ECO:0000313" key="3">
    <source>
        <dbReference type="EMBL" id="RWQ94382.1"/>
    </source>
</evidence>
<feature type="transmembrane region" description="Helical" evidence="2">
    <location>
        <begin position="114"/>
        <end position="132"/>
    </location>
</feature>
<proteinExistence type="predicted"/>
<feature type="region of interest" description="Disordered" evidence="1">
    <location>
        <begin position="308"/>
        <end position="336"/>
    </location>
</feature>
<dbReference type="Gene3D" id="1.10.287.920">
    <property type="entry name" value="Pheromone alpha factor receptor"/>
    <property type="match status" value="1"/>
</dbReference>
<dbReference type="GO" id="GO:0038038">
    <property type="term" value="C:G protein-coupled receptor homodimeric complex"/>
    <property type="evidence" value="ECO:0007669"/>
    <property type="project" value="TreeGrafter"/>
</dbReference>
<dbReference type="RefSeq" id="XP_028484027.1">
    <property type="nucleotide sequence ID" value="XM_028631961.1"/>
</dbReference>
<accession>A0A443HRB9</accession>
<feature type="transmembrane region" description="Helical" evidence="2">
    <location>
        <begin position="195"/>
        <end position="215"/>
    </location>
</feature>
<comment type="caution">
    <text evidence="3">The sequence shown here is derived from an EMBL/GenBank/DDBJ whole genome shotgun (WGS) entry which is preliminary data.</text>
</comment>
<evidence type="ECO:0000256" key="2">
    <source>
        <dbReference type="SAM" id="Phobius"/>
    </source>
</evidence>
<feature type="transmembrane region" description="Helical" evidence="2">
    <location>
        <begin position="265"/>
        <end position="285"/>
    </location>
</feature>
<feature type="compositionally biased region" description="Low complexity" evidence="1">
    <location>
        <begin position="316"/>
        <end position="335"/>
    </location>
</feature>
<keyword evidence="2" id="KW-0812">Transmembrane</keyword>
<feature type="transmembrane region" description="Helical" evidence="2">
    <location>
        <begin position="235"/>
        <end position="253"/>
    </location>
</feature>
<gene>
    <name evidence="3" type="ORF">C8Q69DRAFT_487145</name>
</gene>
<dbReference type="InterPro" id="IPR027458">
    <property type="entry name" value="STE2_TM1-TM2_sf"/>
</dbReference>
<feature type="transmembrane region" description="Helical" evidence="2">
    <location>
        <begin position="35"/>
        <end position="59"/>
    </location>
</feature>
<dbReference type="Pfam" id="PF02116">
    <property type="entry name" value="STE2"/>
    <property type="match status" value="1"/>
</dbReference>
<organism evidence="3 4">
    <name type="scientific">Byssochlamys spectabilis</name>
    <name type="common">Paecilomyces variotii</name>
    <dbReference type="NCBI Taxonomy" id="264951"/>
    <lineage>
        <taxon>Eukaryota</taxon>
        <taxon>Fungi</taxon>
        <taxon>Dikarya</taxon>
        <taxon>Ascomycota</taxon>
        <taxon>Pezizomycotina</taxon>
        <taxon>Eurotiomycetes</taxon>
        <taxon>Eurotiomycetidae</taxon>
        <taxon>Eurotiales</taxon>
        <taxon>Thermoascaceae</taxon>
        <taxon>Paecilomyces</taxon>
    </lineage>
</organism>
<keyword evidence="2" id="KW-0472">Membrane</keyword>
<dbReference type="GO" id="GO:0000750">
    <property type="term" value="P:pheromone-dependent signal transduction involved in conjugation with cellular fusion"/>
    <property type="evidence" value="ECO:0007669"/>
    <property type="project" value="TreeGrafter"/>
</dbReference>
<dbReference type="STRING" id="264951.A0A443HRB9"/>
<dbReference type="InterPro" id="IPR000366">
    <property type="entry name" value="GPCR_STE2"/>
</dbReference>
<sequence length="363" mass="39103">MQKPFDPFTQSLTFHLADGSPLNVSVGEMDDFVQYGIKICIVYSSQLGASLALLVLLLLLTKSDKRLSPVFLLNSSALILNACRLICDCVYFTTEFSKVYPYFSGDYSRVPASAYANSILAVVFEVMLLVAIECSLILQTQVICVTLRQIHKNILLGISVIVALLAIGFRLGLAVENSIAIVQAANFDAVWLESATNITTIISICFFSFVFIFKLGHAIQKRKKMGIKRFGAMQVIFIMSCQTLIVPSIFAILQYCVNVPEMDSFVLTLVAISLPLTSLWATSLIGGGSQPSSGSTGRHRLWKPISFGSSEKSRQSSTSGPANSTSGASSSPTAAHMHALHSDLEAGNALGVKHDVTVASGTV</sequence>
<protein>
    <submittedName>
        <fullName evidence="3">Mating-type alpha-pheromone receptor PreB</fullName>
    </submittedName>
</protein>
<dbReference type="PANTHER" id="PTHR28009:SF1">
    <property type="entry name" value="PHEROMONE ALPHA FACTOR RECEPTOR"/>
    <property type="match status" value="1"/>
</dbReference>
<dbReference type="GO" id="GO:0004932">
    <property type="term" value="F:mating-type factor pheromone receptor activity"/>
    <property type="evidence" value="ECO:0007669"/>
    <property type="project" value="InterPro"/>
</dbReference>
<reference evidence="3 4" key="1">
    <citation type="journal article" date="2018" name="Front. Microbiol.">
        <title>Genomic and genetic insights into a cosmopolitan fungus, Paecilomyces variotii (Eurotiales).</title>
        <authorList>
            <person name="Urquhart A.S."/>
            <person name="Mondo S.J."/>
            <person name="Makela M.R."/>
            <person name="Hane J.K."/>
            <person name="Wiebenga A."/>
            <person name="He G."/>
            <person name="Mihaltcheva S."/>
            <person name="Pangilinan J."/>
            <person name="Lipzen A."/>
            <person name="Barry K."/>
            <person name="de Vries R.P."/>
            <person name="Grigoriev I.V."/>
            <person name="Idnurm A."/>
        </authorList>
    </citation>
    <scope>NUCLEOTIDE SEQUENCE [LARGE SCALE GENOMIC DNA]</scope>
    <source>
        <strain evidence="3 4">CBS 101075</strain>
    </source>
</reference>
<evidence type="ECO:0000313" key="4">
    <source>
        <dbReference type="Proteomes" id="UP000283841"/>
    </source>
</evidence>
<keyword evidence="4" id="KW-1185">Reference proteome</keyword>
<keyword evidence="3" id="KW-0675">Receptor</keyword>
<dbReference type="PRINTS" id="PR00250">
    <property type="entry name" value="GPCRSTE2"/>
</dbReference>
<dbReference type="PANTHER" id="PTHR28009">
    <property type="entry name" value="PHEROMONE ALPHA FACTOR RECEPTOR"/>
    <property type="match status" value="1"/>
</dbReference>
<name>A0A443HRB9_BYSSP</name>
<dbReference type="CDD" id="cd14939">
    <property type="entry name" value="7tmD_STE2"/>
    <property type="match status" value="1"/>
</dbReference>
<dbReference type="AlphaFoldDB" id="A0A443HRB9"/>
<feature type="transmembrane region" description="Helical" evidence="2">
    <location>
        <begin position="153"/>
        <end position="175"/>
    </location>
</feature>
<dbReference type="GeneID" id="39601238"/>